<accession>A0ABW9M7Q5</accession>
<dbReference type="EMBL" id="JBGMEI010000002">
    <property type="protein sequence ID" value="MFO3665003.1"/>
    <property type="molecule type" value="Genomic_DNA"/>
</dbReference>
<dbReference type="Proteomes" id="UP001637996">
    <property type="component" value="Unassembled WGS sequence"/>
</dbReference>
<evidence type="ECO:0000313" key="5">
    <source>
        <dbReference type="EMBL" id="MFO3665003.1"/>
    </source>
</evidence>
<keyword evidence="5" id="KW-0670">Pyruvate</keyword>
<dbReference type="EC" id="2.7.4.28" evidence="5"/>
<organism evidence="5 6">
    <name type="scientific">Anaerococcus martiniensis</name>
    <dbReference type="NCBI Taxonomy" id="3115615"/>
    <lineage>
        <taxon>Bacteria</taxon>
        <taxon>Bacillati</taxon>
        <taxon>Bacillota</taxon>
        <taxon>Tissierellia</taxon>
        <taxon>Tissierellales</taxon>
        <taxon>Peptoniphilaceae</taxon>
        <taxon>Anaerococcus</taxon>
    </lineage>
</organism>
<gene>
    <name evidence="5" type="ORF">ACCQ41_01855</name>
</gene>
<protein>
    <submittedName>
        <fullName evidence="5">Pyruvate, water dikinase regulatory protein</fullName>
        <ecNumber evidence="5">2.7.11.33</ecNumber>
        <ecNumber evidence="5">2.7.4.28</ecNumber>
    </submittedName>
</protein>
<keyword evidence="1" id="KW-0723">Serine/threonine-protein kinase</keyword>
<keyword evidence="6" id="KW-1185">Reference proteome</keyword>
<comment type="caution">
    <text evidence="5">The sequence shown here is derived from an EMBL/GenBank/DDBJ whole genome shotgun (WGS) entry which is preliminary data.</text>
</comment>
<evidence type="ECO:0000256" key="3">
    <source>
        <dbReference type="ARBA" id="ARBA00022741"/>
    </source>
</evidence>
<dbReference type="NCBIfam" id="NF003742">
    <property type="entry name" value="PRK05339.1"/>
    <property type="match status" value="1"/>
</dbReference>
<proteinExistence type="predicted"/>
<dbReference type="GO" id="GO:0016740">
    <property type="term" value="F:transferase activity"/>
    <property type="evidence" value="ECO:0007669"/>
    <property type="project" value="UniProtKB-KW"/>
</dbReference>
<dbReference type="Pfam" id="PF03618">
    <property type="entry name" value="Kinase-PPPase"/>
    <property type="match status" value="1"/>
</dbReference>
<evidence type="ECO:0000256" key="1">
    <source>
        <dbReference type="ARBA" id="ARBA00022527"/>
    </source>
</evidence>
<keyword evidence="2 5" id="KW-0808">Transferase</keyword>
<evidence type="ECO:0000256" key="4">
    <source>
        <dbReference type="ARBA" id="ARBA00022777"/>
    </source>
</evidence>
<name>A0ABW9M7Q5_9FIRM</name>
<sequence>MDLFVFVISDTDGVGISKLAHNTMEKFEIQYIEKTFANVRALENLSDVLDQIDSNNGYKIIFNSLNDPDHNKFLKNFGKDKAILTINYASYSLNKISEFLGIDPVDGFSNDDLDIVHNYKRLDALEFAIKYDDGRDFKGLKYCDICIIGVSRSSKTPLSVYLASIGYKVINVPILLDAKVPRELFEIDSRKIFGLTLDAHRLQKIREERLKSINLSSDSHYSDLKRIENEITYAKELMEDLDCTIIDVTYKSIEETSEYIISNIENINKEREK</sequence>
<evidence type="ECO:0000313" key="6">
    <source>
        <dbReference type="Proteomes" id="UP001637996"/>
    </source>
</evidence>
<dbReference type="RefSeq" id="WP_410030736.1">
    <property type="nucleotide sequence ID" value="NZ_JBGMEI010000002.1"/>
</dbReference>
<evidence type="ECO:0000256" key="2">
    <source>
        <dbReference type="ARBA" id="ARBA00022679"/>
    </source>
</evidence>
<keyword evidence="3" id="KW-0547">Nucleotide-binding</keyword>
<dbReference type="InterPro" id="IPR005177">
    <property type="entry name" value="Kinase-pyrophosphorylase"/>
</dbReference>
<keyword evidence="4" id="KW-0418">Kinase</keyword>
<dbReference type="EC" id="2.7.11.33" evidence="5"/>
<dbReference type="PANTHER" id="PTHR31756:SF3">
    <property type="entry name" value="PYRUVATE, PHOSPHATE DIKINASE REGULATORY PROTEIN 1, CHLOROPLASTIC"/>
    <property type="match status" value="1"/>
</dbReference>
<dbReference type="PANTHER" id="PTHR31756">
    <property type="entry name" value="PYRUVATE, PHOSPHATE DIKINASE REGULATORY PROTEIN 1, CHLOROPLASTIC"/>
    <property type="match status" value="1"/>
</dbReference>
<reference evidence="5 6" key="1">
    <citation type="journal article" date="2025" name="Anaerobe">
        <title>Description of Anaerococcus kampingiae sp. nov., Anaerococcus groningensis sp. nov., Anaerococcus martiniensis sp. nov., and Anaerococcus cruorum sp. nov., isolated from human clinical specimens.</title>
        <authorList>
            <person name="Boiten K.E."/>
            <person name="Meijer J."/>
            <person name="van Wezel E.M."/>
            <person name="Veloo A.C.M."/>
        </authorList>
    </citation>
    <scope>NUCLEOTIDE SEQUENCE [LARGE SCALE GENOMIC DNA]</scope>
    <source>
        <strain evidence="5 6">ENR0831</strain>
    </source>
</reference>